<keyword evidence="6" id="KW-1185">Reference proteome</keyword>
<dbReference type="KEGG" id="vg:20041749"/>
<dbReference type="InterPro" id="IPR036397">
    <property type="entry name" value="RNaseH_sf"/>
</dbReference>
<dbReference type="InterPro" id="IPR012337">
    <property type="entry name" value="RNaseH-like_sf"/>
</dbReference>
<feature type="domain" description="Exonuclease" evidence="4">
    <location>
        <begin position="1"/>
        <end position="198"/>
    </location>
</feature>
<dbReference type="SUPFAM" id="SSF53098">
    <property type="entry name" value="Ribonuclease H-like"/>
    <property type="match status" value="1"/>
</dbReference>
<keyword evidence="2" id="KW-0378">Hydrolase</keyword>
<proteinExistence type="predicted"/>
<dbReference type="SMART" id="SM00479">
    <property type="entry name" value="EXOIII"/>
    <property type="match status" value="1"/>
</dbReference>
<dbReference type="PANTHER" id="PTHR30231:SF4">
    <property type="entry name" value="PROTEIN NEN2"/>
    <property type="match status" value="1"/>
</dbReference>
<dbReference type="Pfam" id="PF00929">
    <property type="entry name" value="RNase_T"/>
    <property type="match status" value="1"/>
</dbReference>
<protein>
    <submittedName>
        <fullName evidence="5">Putative DNA polymerase epsilon subunit</fullName>
    </submittedName>
</protein>
<name>A0A076FMP2_9VIRU</name>
<dbReference type="OrthoDB" id="38646at10239"/>
<evidence type="ECO:0000256" key="1">
    <source>
        <dbReference type="ARBA" id="ARBA00022722"/>
    </source>
</evidence>
<reference evidence="5 6" key="1">
    <citation type="journal article" date="2014" name="Virology">
        <title>Genome of brown tide virus (AaV), the little giant of the Megaviridae, elucidates NCLDV genome expansion and host-virus coevolution.</title>
        <authorList>
            <person name="Moniruzzaman M."/>
            <person name="LeCleir G.R."/>
            <person name="Brown C.M."/>
            <person name="Gobler C.J."/>
            <person name="Bidle K.D."/>
            <person name="Wilson W.H."/>
            <person name="Wilhelm S.W."/>
        </authorList>
    </citation>
    <scope>NUCLEOTIDE SEQUENCE [LARGE SCALE GENOMIC DNA]</scope>
    <source>
        <strain evidence="5">BtV-01</strain>
    </source>
</reference>
<dbReference type="Gene3D" id="3.30.420.10">
    <property type="entry name" value="Ribonuclease H-like superfamily/Ribonuclease H"/>
    <property type="match status" value="1"/>
</dbReference>
<dbReference type="InterPro" id="IPR013520">
    <property type="entry name" value="Ribonucl_H"/>
</dbReference>
<dbReference type="GeneID" id="20041749"/>
<dbReference type="Proteomes" id="UP000028667">
    <property type="component" value="Segment"/>
</dbReference>
<dbReference type="PANTHER" id="PTHR30231">
    <property type="entry name" value="DNA POLYMERASE III SUBUNIT EPSILON"/>
    <property type="match status" value="1"/>
</dbReference>
<evidence type="ECO:0000256" key="2">
    <source>
        <dbReference type="ARBA" id="ARBA00022801"/>
    </source>
</evidence>
<keyword evidence="3" id="KW-0269">Exonuclease</keyword>
<evidence type="ECO:0000259" key="4">
    <source>
        <dbReference type="SMART" id="SM00479"/>
    </source>
</evidence>
<dbReference type="GO" id="GO:0008408">
    <property type="term" value="F:3'-5' exonuclease activity"/>
    <property type="evidence" value="ECO:0007669"/>
    <property type="project" value="TreeGrafter"/>
</dbReference>
<organism evidence="5 6">
    <name type="scientific">Aureococcus anophagefferens virus</name>
    <dbReference type="NCBI Taxonomy" id="1474867"/>
    <lineage>
        <taxon>Viruses</taxon>
        <taxon>Varidnaviria</taxon>
        <taxon>Bamfordvirae</taxon>
        <taxon>Nucleocytoviricota</taxon>
        <taxon>Megaviricetes</taxon>
        <taxon>Imitervirales</taxon>
        <taxon>Schizomimiviridae</taxon>
        <taxon>Kratosvirus</taxon>
        <taxon>Kratosvirus quantuckense</taxon>
    </lineage>
</organism>
<gene>
    <name evidence="5" type="ORF">AaV_315</name>
</gene>
<keyword evidence="1" id="KW-0540">Nuclease</keyword>
<evidence type="ECO:0000313" key="5">
    <source>
        <dbReference type="EMBL" id="AII17193.1"/>
    </source>
</evidence>
<dbReference type="GO" id="GO:0003676">
    <property type="term" value="F:nucleic acid binding"/>
    <property type="evidence" value="ECO:0007669"/>
    <property type="project" value="InterPro"/>
</dbReference>
<evidence type="ECO:0000313" key="6">
    <source>
        <dbReference type="Proteomes" id="UP000028667"/>
    </source>
</evidence>
<dbReference type="CDD" id="cd06127">
    <property type="entry name" value="DEDDh"/>
    <property type="match status" value="1"/>
</dbReference>
<dbReference type="EMBL" id="KJ645900">
    <property type="protein sequence ID" value="AII17193.1"/>
    <property type="molecule type" value="Genomic_DNA"/>
</dbReference>
<dbReference type="RefSeq" id="YP_009052389.1">
    <property type="nucleotide sequence ID" value="NC_024697.1"/>
</dbReference>
<evidence type="ECO:0000256" key="3">
    <source>
        <dbReference type="ARBA" id="ARBA00022839"/>
    </source>
</evidence>
<accession>A0A076FMP2</accession>
<sequence length="201" mass="23185">MILIFDVETSGLPTLAGGRYHLNPKKFNYYDTARIIEIGYAIYKKNERGKWVTVKEVNNLIVPNGFTINNSHIHGIEHQTCVEEGIDIRNALNEFAEDINASNKIFAYNINFDVNIVLAEAYRANHCDMINAMKEKMDEGKAKCVMELAKRKMELSHIKLEPLHKMLFKRDIIQTHRALDDVMLTADVLFEITKKDFKKPN</sequence>